<dbReference type="PANTHER" id="PTHR10963">
    <property type="entry name" value="GLYCOSYL HYDROLASE-RELATED"/>
    <property type="match status" value="1"/>
</dbReference>
<dbReference type="InterPro" id="IPR000757">
    <property type="entry name" value="Beta-glucanase-like"/>
</dbReference>
<keyword evidence="3" id="KW-0378">Hydrolase</keyword>
<reference evidence="4" key="1">
    <citation type="journal article" date="2019" name="Int. J. Syst. Evol. Microbiol.">
        <title>The Global Catalogue of Microorganisms (GCM) 10K type strain sequencing project: providing services to taxonomists for standard genome sequencing and annotation.</title>
        <authorList>
            <consortium name="The Broad Institute Genomics Platform"/>
            <consortium name="The Broad Institute Genome Sequencing Center for Infectious Disease"/>
            <person name="Wu L."/>
            <person name="Ma J."/>
        </authorList>
    </citation>
    <scope>NUCLEOTIDE SEQUENCE [LARGE SCALE GENOMIC DNA]</scope>
    <source>
        <strain evidence="4">CECT 7806</strain>
    </source>
</reference>
<dbReference type="PROSITE" id="PS51762">
    <property type="entry name" value="GH16_2"/>
    <property type="match status" value="1"/>
</dbReference>
<dbReference type="SUPFAM" id="SSF49899">
    <property type="entry name" value="Concanavalin A-like lectins/glucanases"/>
    <property type="match status" value="1"/>
</dbReference>
<protein>
    <submittedName>
        <fullName evidence="3">Glycoside hydrolase family 16 protein</fullName>
    </submittedName>
</protein>
<dbReference type="EMBL" id="JAUFPT010000055">
    <property type="protein sequence ID" value="MDN3572119.1"/>
    <property type="molecule type" value="Genomic_DNA"/>
</dbReference>
<keyword evidence="4" id="KW-1185">Reference proteome</keyword>
<dbReference type="RefSeq" id="WP_238294267.1">
    <property type="nucleotide sequence ID" value="NZ_BPQS01000124.1"/>
</dbReference>
<dbReference type="InterPro" id="IPR013320">
    <property type="entry name" value="ConA-like_dom_sf"/>
</dbReference>
<dbReference type="Proteomes" id="UP001244297">
    <property type="component" value="Unassembled WGS sequence"/>
</dbReference>
<evidence type="ECO:0000256" key="1">
    <source>
        <dbReference type="ARBA" id="ARBA00006865"/>
    </source>
</evidence>
<evidence type="ECO:0000313" key="4">
    <source>
        <dbReference type="Proteomes" id="UP001244297"/>
    </source>
</evidence>
<evidence type="ECO:0000313" key="3">
    <source>
        <dbReference type="EMBL" id="MDN3572119.1"/>
    </source>
</evidence>
<dbReference type="Gene3D" id="2.60.120.200">
    <property type="match status" value="1"/>
</dbReference>
<comment type="similarity">
    <text evidence="1">Belongs to the glycosyl hydrolase 16 family.</text>
</comment>
<dbReference type="CDD" id="cd08023">
    <property type="entry name" value="GH16_laminarinase_like"/>
    <property type="match status" value="1"/>
</dbReference>
<proteinExistence type="inferred from homology"/>
<sequence>MPSIDRTKLVRTFSEEFDLPLAWWSDERQPPRSKIWRTGYEHSRWPSVDTISSRYLGSETQVYIDPTFRDLGIDPFSVANDKLTITARLLTSDESKKLDGRKFSSGLISSAQVFEQVYGYFECRAKLPANTGFFPAFWLYTFSGQTEIDVMECLTGSPRVLYNGAIQKNISGNSRKWNQISKAEASPGPDLSADFHSFGVLWTPARIEFYLDDIFQWGIDHTPPGIPSDPGFHEPMFMVVNLAVDGQWSTSKGFKANGIGQMLVEHIRAYQIIT</sequence>
<gene>
    <name evidence="3" type="ORF">QWZ18_15985</name>
</gene>
<dbReference type="PANTHER" id="PTHR10963:SF55">
    <property type="entry name" value="GLYCOSIDE HYDROLASE FAMILY 16 PROTEIN"/>
    <property type="match status" value="1"/>
</dbReference>
<name>A0ABT8AQL3_9HYPH</name>
<dbReference type="InterPro" id="IPR050546">
    <property type="entry name" value="Glycosyl_Hydrlase_16"/>
</dbReference>
<accession>A0ABT8AQL3</accession>
<feature type="domain" description="GH16" evidence="2">
    <location>
        <begin position="1"/>
        <end position="274"/>
    </location>
</feature>
<dbReference type="GO" id="GO:0016787">
    <property type="term" value="F:hydrolase activity"/>
    <property type="evidence" value="ECO:0007669"/>
    <property type="project" value="UniProtKB-KW"/>
</dbReference>
<comment type="caution">
    <text evidence="3">The sequence shown here is derived from an EMBL/GenBank/DDBJ whole genome shotgun (WGS) entry which is preliminary data.</text>
</comment>
<evidence type="ECO:0000259" key="2">
    <source>
        <dbReference type="PROSITE" id="PS51762"/>
    </source>
</evidence>
<dbReference type="Pfam" id="PF00722">
    <property type="entry name" value="Glyco_hydro_16"/>
    <property type="match status" value="1"/>
</dbReference>
<organism evidence="3 4">
    <name type="scientific">Methylobacterium longum</name>
    <dbReference type="NCBI Taxonomy" id="767694"/>
    <lineage>
        <taxon>Bacteria</taxon>
        <taxon>Pseudomonadati</taxon>
        <taxon>Pseudomonadota</taxon>
        <taxon>Alphaproteobacteria</taxon>
        <taxon>Hyphomicrobiales</taxon>
        <taxon>Methylobacteriaceae</taxon>
        <taxon>Methylobacterium</taxon>
    </lineage>
</organism>